<dbReference type="GO" id="GO:0042147">
    <property type="term" value="P:retrograde transport, endosome to Golgi"/>
    <property type="evidence" value="ECO:0007669"/>
    <property type="project" value="InterPro"/>
</dbReference>
<evidence type="ECO:0000313" key="3">
    <source>
        <dbReference type="Proteomes" id="UP000023152"/>
    </source>
</evidence>
<dbReference type="GO" id="GO:0032456">
    <property type="term" value="P:endocytic recycling"/>
    <property type="evidence" value="ECO:0007669"/>
    <property type="project" value="InterPro"/>
</dbReference>
<organism evidence="2 3">
    <name type="scientific">Reticulomyxa filosa</name>
    <dbReference type="NCBI Taxonomy" id="46433"/>
    <lineage>
        <taxon>Eukaryota</taxon>
        <taxon>Sar</taxon>
        <taxon>Rhizaria</taxon>
        <taxon>Retaria</taxon>
        <taxon>Foraminifera</taxon>
        <taxon>Monothalamids</taxon>
        <taxon>Reticulomyxidae</taxon>
        <taxon>Reticulomyxa</taxon>
    </lineage>
</organism>
<sequence length="361" mass="39518">GKNKEQMENGAPPSQAMTENKSDTVQSDTSMSNETKHEEHKEEGQSQPQGNIENESSKQKKMEVEAKEAPNSTASNVQALQSKSQPHVYQQFLSGENIFDQLLKRKQEAEQTSSNKTMFDANAGAGIGGEDEERVLDRRPVVGKPNDDGSEPVLTSASLNVAKHLGRCVQVMECLDPVSFEAFQALREAFNFYLYHVFVWFGVNVHYFFESTNKYSSTLDLLTDSTSTSIVSSLDTASAHNGMTSNTNGSATSATAAGGGSGVVSVAGQPSTTTPQKKYPTLTKLMNMVNDQLLSRTLAPELDDLIKKKLNGSIRRPKKLPSYIKLLMEASEALDLETDATMQGVAYRFVATETPFFGRNY</sequence>
<keyword evidence="3" id="KW-1185">Reference proteome</keyword>
<feature type="compositionally biased region" description="Polar residues" evidence="1">
    <location>
        <begin position="15"/>
        <end position="33"/>
    </location>
</feature>
<dbReference type="InterPro" id="IPR040047">
    <property type="entry name" value="VPS50"/>
</dbReference>
<feature type="compositionally biased region" description="Basic and acidic residues" evidence="1">
    <location>
        <begin position="34"/>
        <end position="44"/>
    </location>
</feature>
<accession>X6LW48</accession>
<evidence type="ECO:0000313" key="2">
    <source>
        <dbReference type="EMBL" id="ETO04915.1"/>
    </source>
</evidence>
<comment type="caution">
    <text evidence="2">The sequence shown here is derived from an EMBL/GenBank/DDBJ whole genome shotgun (WGS) entry which is preliminary data.</text>
</comment>
<dbReference type="GO" id="GO:0000149">
    <property type="term" value="F:SNARE binding"/>
    <property type="evidence" value="ECO:0007669"/>
    <property type="project" value="TreeGrafter"/>
</dbReference>
<feature type="compositionally biased region" description="Polar residues" evidence="1">
    <location>
        <begin position="70"/>
        <end position="82"/>
    </location>
</feature>
<evidence type="ECO:0000256" key="1">
    <source>
        <dbReference type="SAM" id="MobiDB-lite"/>
    </source>
</evidence>
<feature type="compositionally biased region" description="Polar residues" evidence="1">
    <location>
        <begin position="45"/>
        <end position="54"/>
    </location>
</feature>
<feature type="region of interest" description="Disordered" evidence="1">
    <location>
        <begin position="1"/>
        <end position="82"/>
    </location>
</feature>
<reference evidence="2 3" key="1">
    <citation type="journal article" date="2013" name="Curr. Biol.">
        <title>The Genome of the Foraminiferan Reticulomyxa filosa.</title>
        <authorList>
            <person name="Glockner G."/>
            <person name="Hulsmann N."/>
            <person name="Schleicher M."/>
            <person name="Noegel A.A."/>
            <person name="Eichinger L."/>
            <person name="Gallinger C."/>
            <person name="Pawlowski J."/>
            <person name="Sierra R."/>
            <person name="Euteneuer U."/>
            <person name="Pillet L."/>
            <person name="Moustafa A."/>
            <person name="Platzer M."/>
            <person name="Groth M."/>
            <person name="Szafranski K."/>
            <person name="Schliwa M."/>
        </authorList>
    </citation>
    <scope>NUCLEOTIDE SEQUENCE [LARGE SCALE GENOMIC DNA]</scope>
</reference>
<dbReference type="AlphaFoldDB" id="X6LW48"/>
<dbReference type="OrthoDB" id="10263345at2759"/>
<feature type="compositionally biased region" description="Basic and acidic residues" evidence="1">
    <location>
        <begin position="55"/>
        <end position="68"/>
    </location>
</feature>
<dbReference type="GO" id="GO:1990745">
    <property type="term" value="C:EARP complex"/>
    <property type="evidence" value="ECO:0007669"/>
    <property type="project" value="InterPro"/>
</dbReference>
<gene>
    <name evidence="2" type="ORF">RFI_32482</name>
</gene>
<dbReference type="EMBL" id="ASPP01028774">
    <property type="protein sequence ID" value="ETO04915.1"/>
    <property type="molecule type" value="Genomic_DNA"/>
</dbReference>
<proteinExistence type="predicted"/>
<protein>
    <submittedName>
        <fullName evidence="2">Uncharacterized protein</fullName>
    </submittedName>
</protein>
<dbReference type="GO" id="GO:0005829">
    <property type="term" value="C:cytosol"/>
    <property type="evidence" value="ECO:0007669"/>
    <property type="project" value="GOC"/>
</dbReference>
<dbReference type="PANTHER" id="PTHR13258">
    <property type="entry name" value="SYNDETIN"/>
    <property type="match status" value="1"/>
</dbReference>
<name>X6LW48_RETFI</name>
<dbReference type="Proteomes" id="UP000023152">
    <property type="component" value="Unassembled WGS sequence"/>
</dbReference>
<feature type="non-terminal residue" evidence="2">
    <location>
        <position position="1"/>
    </location>
</feature>
<dbReference type="PANTHER" id="PTHR13258:SF0">
    <property type="entry name" value="SYNDETIN"/>
    <property type="match status" value="1"/>
</dbReference>